<comment type="cofactor">
    <cofactor evidence="4">
        <name>heme c</name>
        <dbReference type="ChEBI" id="CHEBI:61717"/>
    </cofactor>
    <text evidence="4">Binds 3 heme c groups covalently per subunit.</text>
</comment>
<dbReference type="Gene3D" id="1.10.760.10">
    <property type="entry name" value="Cytochrome c-like domain"/>
    <property type="match status" value="3"/>
</dbReference>
<dbReference type="OrthoDB" id="9811281at2"/>
<keyword evidence="9" id="KW-1185">Reference proteome</keyword>
<dbReference type="PROSITE" id="PS51007">
    <property type="entry name" value="CYTC"/>
    <property type="match status" value="3"/>
</dbReference>
<feature type="binding site" description="axial binding residue" evidence="5">
    <location>
        <position position="196"/>
    </location>
    <ligand>
        <name>heme c</name>
        <dbReference type="ChEBI" id="CHEBI:61717"/>
        <label>2</label>
    </ligand>
    <ligandPart>
        <name>Fe</name>
        <dbReference type="ChEBI" id="CHEBI:18248"/>
    </ligandPart>
</feature>
<dbReference type="GO" id="GO:0009055">
    <property type="term" value="F:electron transfer activity"/>
    <property type="evidence" value="ECO:0007669"/>
    <property type="project" value="InterPro"/>
</dbReference>
<evidence type="ECO:0000256" key="2">
    <source>
        <dbReference type="ARBA" id="ARBA00022723"/>
    </source>
</evidence>
<sequence length="411" mass="45088">MKKILTLSMLGLASVSAFAQPSPQANDKNENLALIARGAYLSAAGDCEGCHTIPTGQTYGGGRAFPTPFGTIYSTNISSDKTYGIGNYTYQEFVDAVQKGVSPHGNLYPAMPYASYQKISPADMKALYAYFMQTKPATQKNRENDVMFPANIRFGLKFWNWLEVKDSPFKVTPGKSETWNRGKYLVEGLGHCGECHTPRNFLMGSETNKALQGNVIDGVNAPNITAQRLKEEGWDAKQLTDFLATGKSAKGTAFGEMFIVEKHSLTQLSKADIDAMVTYLLDGDTTIRNRKIPLTFTAAQQAMPGYGTYMAKCSGCHGNRGEGIPNLAPPLQGNATLANPNIYNTVEVIMNGINAQRYNRNQAYYAMPSYPKMDSKTMADLITFLHQAMTDQTSTVTQQQVESVMQKVNKS</sequence>
<feature type="binding site" description="covalent" evidence="4">
    <location>
        <position position="50"/>
    </location>
    <ligand>
        <name>heme c</name>
        <dbReference type="ChEBI" id="CHEBI:61717"/>
        <label>1</label>
    </ligand>
</feature>
<dbReference type="RefSeq" id="WP_126598647.1">
    <property type="nucleotide sequence ID" value="NZ_LR134510.1"/>
</dbReference>
<dbReference type="GO" id="GO:0016020">
    <property type="term" value="C:membrane"/>
    <property type="evidence" value="ECO:0007669"/>
    <property type="project" value="InterPro"/>
</dbReference>
<feature type="chain" id="PRO_5018993444" evidence="6">
    <location>
        <begin position="20"/>
        <end position="411"/>
    </location>
</feature>
<feature type="binding site" description="covalent" evidence="4">
    <location>
        <position position="47"/>
    </location>
    <ligand>
        <name>heme c</name>
        <dbReference type="ChEBI" id="CHEBI:61717"/>
        <label>1</label>
    </ligand>
</feature>
<dbReference type="PANTHER" id="PTHR35008">
    <property type="entry name" value="BLL4482 PROTEIN-RELATED"/>
    <property type="match status" value="1"/>
</dbReference>
<dbReference type="KEGG" id="adp:NCTC12871_00480"/>
<organism evidence="8 9">
    <name type="scientific">Actinobacillus delphinicola</name>
    <dbReference type="NCBI Taxonomy" id="51161"/>
    <lineage>
        <taxon>Bacteria</taxon>
        <taxon>Pseudomonadati</taxon>
        <taxon>Pseudomonadota</taxon>
        <taxon>Gammaproteobacteria</taxon>
        <taxon>Pasteurellales</taxon>
        <taxon>Pasteurellaceae</taxon>
        <taxon>Actinobacillus</taxon>
    </lineage>
</organism>
<dbReference type="InterPro" id="IPR036909">
    <property type="entry name" value="Cyt_c-like_dom_sf"/>
</dbReference>
<dbReference type="PANTHER" id="PTHR35008:SF4">
    <property type="entry name" value="BLL4482 PROTEIN"/>
    <property type="match status" value="1"/>
</dbReference>
<feature type="binding site" description="covalent" evidence="4">
    <location>
        <position position="192"/>
    </location>
    <ligand>
        <name>heme c</name>
        <dbReference type="ChEBI" id="CHEBI:61717"/>
        <label>2</label>
    </ligand>
</feature>
<dbReference type="GO" id="GO:0020037">
    <property type="term" value="F:heme binding"/>
    <property type="evidence" value="ECO:0007669"/>
    <property type="project" value="InterPro"/>
</dbReference>
<dbReference type="Proteomes" id="UP000279799">
    <property type="component" value="Chromosome"/>
</dbReference>
<gene>
    <name evidence="8" type="ORF">NCTC12871_00480</name>
</gene>
<dbReference type="SUPFAM" id="SSF46626">
    <property type="entry name" value="Cytochrome c"/>
    <property type="match status" value="3"/>
</dbReference>
<feature type="binding site" description="covalent" evidence="4">
    <location>
        <position position="316"/>
    </location>
    <ligand>
        <name>heme c</name>
        <dbReference type="ChEBI" id="CHEBI:61717"/>
        <label>3</label>
    </ligand>
</feature>
<feature type="domain" description="Cytochrome c" evidence="7">
    <location>
        <begin position="33"/>
        <end position="135"/>
    </location>
</feature>
<evidence type="ECO:0000313" key="8">
    <source>
        <dbReference type="EMBL" id="VEJ09050.1"/>
    </source>
</evidence>
<dbReference type="PIRSF" id="PIRSF000018">
    <property type="entry name" value="Mb_ADH_cyt_c"/>
    <property type="match status" value="1"/>
</dbReference>
<dbReference type="AlphaFoldDB" id="A0A448TSR1"/>
<name>A0A448TSR1_9PAST</name>
<evidence type="ECO:0000256" key="3">
    <source>
        <dbReference type="ARBA" id="ARBA00023004"/>
    </source>
</evidence>
<protein>
    <submittedName>
        <fullName evidence="8">Gluconate 2-dehydrogenase cytochrome c subunit</fullName>
        <ecNumber evidence="8">1.1.99.3</ecNumber>
    </submittedName>
</protein>
<evidence type="ECO:0000259" key="7">
    <source>
        <dbReference type="PROSITE" id="PS51007"/>
    </source>
</evidence>
<dbReference type="Pfam" id="PF00034">
    <property type="entry name" value="Cytochrom_C"/>
    <property type="match status" value="1"/>
</dbReference>
<evidence type="ECO:0000256" key="1">
    <source>
        <dbReference type="ARBA" id="ARBA00022617"/>
    </source>
</evidence>
<feature type="domain" description="Cytochrome c" evidence="7">
    <location>
        <begin position="177"/>
        <end position="284"/>
    </location>
</feature>
<evidence type="ECO:0000256" key="5">
    <source>
        <dbReference type="PIRSR" id="PIRSR000018-51"/>
    </source>
</evidence>
<evidence type="ECO:0000313" key="9">
    <source>
        <dbReference type="Proteomes" id="UP000279799"/>
    </source>
</evidence>
<reference evidence="8 9" key="1">
    <citation type="submission" date="2018-12" db="EMBL/GenBank/DDBJ databases">
        <authorList>
            <consortium name="Pathogen Informatics"/>
        </authorList>
    </citation>
    <scope>NUCLEOTIDE SEQUENCE [LARGE SCALE GENOMIC DNA]</scope>
    <source>
        <strain evidence="8 9">NCTC12871</strain>
    </source>
</reference>
<feature type="binding site" description="covalent" evidence="4">
    <location>
        <position position="313"/>
    </location>
    <ligand>
        <name>heme c</name>
        <dbReference type="ChEBI" id="CHEBI:61717"/>
        <label>3</label>
    </ligand>
</feature>
<feature type="binding site" description="axial binding residue" evidence="5">
    <location>
        <position position="51"/>
    </location>
    <ligand>
        <name>heme c</name>
        <dbReference type="ChEBI" id="CHEBI:61717"/>
        <label>1</label>
    </ligand>
    <ligandPart>
        <name>Fe</name>
        <dbReference type="ChEBI" id="CHEBI:18248"/>
    </ligandPart>
</feature>
<dbReference type="InterPro" id="IPR009056">
    <property type="entry name" value="Cyt_c-like_dom"/>
</dbReference>
<keyword evidence="6" id="KW-0732">Signal</keyword>
<dbReference type="GO" id="GO:0033717">
    <property type="term" value="F:gluconate 2-dehydrogenase (acceptor) activity"/>
    <property type="evidence" value="ECO:0007669"/>
    <property type="project" value="UniProtKB-EC"/>
</dbReference>
<evidence type="ECO:0000256" key="6">
    <source>
        <dbReference type="SAM" id="SignalP"/>
    </source>
</evidence>
<dbReference type="EMBL" id="LR134510">
    <property type="protein sequence ID" value="VEJ09050.1"/>
    <property type="molecule type" value="Genomic_DNA"/>
</dbReference>
<keyword evidence="2 5" id="KW-0479">Metal-binding</keyword>
<evidence type="ECO:0000256" key="4">
    <source>
        <dbReference type="PIRSR" id="PIRSR000018-50"/>
    </source>
</evidence>
<keyword evidence="8" id="KW-0560">Oxidoreductase</keyword>
<feature type="signal peptide" evidence="6">
    <location>
        <begin position="1"/>
        <end position="19"/>
    </location>
</feature>
<dbReference type="InterPro" id="IPR014353">
    <property type="entry name" value="Membr-bd_ADH_cyt_c"/>
</dbReference>
<feature type="domain" description="Cytochrome c" evidence="7">
    <location>
        <begin position="300"/>
        <end position="389"/>
    </location>
</feature>
<keyword evidence="1 4" id="KW-0349">Heme</keyword>
<feature type="binding site" description="axial binding residue" evidence="5">
    <location>
        <position position="317"/>
    </location>
    <ligand>
        <name>heme c</name>
        <dbReference type="ChEBI" id="CHEBI:61717"/>
        <label>3</label>
    </ligand>
    <ligandPart>
        <name>Fe</name>
        <dbReference type="ChEBI" id="CHEBI:18248"/>
    </ligandPart>
</feature>
<feature type="binding site" description="covalent" evidence="4">
    <location>
        <position position="195"/>
    </location>
    <ligand>
        <name>heme c</name>
        <dbReference type="ChEBI" id="CHEBI:61717"/>
        <label>2</label>
    </ligand>
</feature>
<proteinExistence type="predicted"/>
<accession>A0A448TSR1</accession>
<keyword evidence="3 5" id="KW-0408">Iron</keyword>
<dbReference type="EC" id="1.1.99.3" evidence="8"/>
<dbReference type="GO" id="GO:0005506">
    <property type="term" value="F:iron ion binding"/>
    <property type="evidence" value="ECO:0007669"/>
    <property type="project" value="InterPro"/>
</dbReference>
<dbReference type="InterPro" id="IPR051459">
    <property type="entry name" value="Cytochrome_c-type_DH"/>
</dbReference>